<proteinExistence type="predicted"/>
<organism evidence="1 2">
    <name type="scientific">Chaetoceros tenuissimus</name>
    <dbReference type="NCBI Taxonomy" id="426638"/>
    <lineage>
        <taxon>Eukaryota</taxon>
        <taxon>Sar</taxon>
        <taxon>Stramenopiles</taxon>
        <taxon>Ochrophyta</taxon>
        <taxon>Bacillariophyta</taxon>
        <taxon>Coscinodiscophyceae</taxon>
        <taxon>Chaetocerotophycidae</taxon>
        <taxon>Chaetocerotales</taxon>
        <taxon>Chaetocerotaceae</taxon>
        <taxon>Chaetoceros</taxon>
    </lineage>
</organism>
<protein>
    <submittedName>
        <fullName evidence="1">Uncharacterized protein</fullName>
    </submittedName>
</protein>
<dbReference type="Proteomes" id="UP001054902">
    <property type="component" value="Unassembled WGS sequence"/>
</dbReference>
<comment type="caution">
    <text evidence="1">The sequence shown here is derived from an EMBL/GenBank/DDBJ whole genome shotgun (WGS) entry which is preliminary data.</text>
</comment>
<name>A0AAD3D3Z8_9STRA</name>
<keyword evidence="2" id="KW-1185">Reference proteome</keyword>
<dbReference type="EMBL" id="BLLK01000051">
    <property type="protein sequence ID" value="GFH56331.1"/>
    <property type="molecule type" value="Genomic_DNA"/>
</dbReference>
<reference evidence="1 2" key="1">
    <citation type="journal article" date="2021" name="Sci. Rep.">
        <title>The genome of the diatom Chaetoceros tenuissimus carries an ancient integrated fragment of an extant virus.</title>
        <authorList>
            <person name="Hongo Y."/>
            <person name="Kimura K."/>
            <person name="Takaki Y."/>
            <person name="Yoshida Y."/>
            <person name="Baba S."/>
            <person name="Kobayashi G."/>
            <person name="Nagasaki K."/>
            <person name="Hano T."/>
            <person name="Tomaru Y."/>
        </authorList>
    </citation>
    <scope>NUCLEOTIDE SEQUENCE [LARGE SCALE GENOMIC DNA]</scope>
    <source>
        <strain evidence="1 2">NIES-3715</strain>
    </source>
</reference>
<accession>A0AAD3D3Z8</accession>
<sequence length="377" mass="42407">MLNNQVKAALDNNGFSKIMCPFGILVFADADYSDDWLRYLSNVIASLVDTDGDGIADNDEVVKALAHEGNMGAGMRCGSTREQEDQEQKFYGIMDFTYSCQFYNDGDWNANGKNTLFEEAFHMYHQYGLASVWPTVFGYNPDDPLNDYEYSLVCRETASHQCVSPGWLHSENNCPNGAPFSPGNPADSPLSGTCNYPSCDCNEFFLQAYTKYIGLPYLLYSEYFPENRDTFMNMISPDFKNMLSDPQYSLRQSPPPDAYLVPNVIGTCTDSYVCCDDFPDKIKWKIKGVMSTLYCSDMTEYRCKKKKGKSLCPNECGTTATWCNKDAKGQVEFGTNENGDTIFKGCPFVKRVPEKIVQRCSKGNIAMACRETCKDYS</sequence>
<evidence type="ECO:0000313" key="1">
    <source>
        <dbReference type="EMBL" id="GFH56331.1"/>
    </source>
</evidence>
<gene>
    <name evidence="1" type="ORF">CTEN210_12807</name>
</gene>
<dbReference type="AlphaFoldDB" id="A0AAD3D3Z8"/>
<evidence type="ECO:0000313" key="2">
    <source>
        <dbReference type="Proteomes" id="UP001054902"/>
    </source>
</evidence>